<feature type="compositionally biased region" description="Basic and acidic residues" evidence="1">
    <location>
        <begin position="197"/>
        <end position="206"/>
    </location>
</feature>
<evidence type="ECO:0000313" key="4">
    <source>
        <dbReference type="Proteomes" id="UP000265768"/>
    </source>
</evidence>
<dbReference type="EMBL" id="QZEY01000012">
    <property type="protein sequence ID" value="RJL26458.1"/>
    <property type="molecule type" value="Genomic_DNA"/>
</dbReference>
<proteinExistence type="predicted"/>
<feature type="transmembrane region" description="Helical" evidence="2">
    <location>
        <begin position="68"/>
        <end position="87"/>
    </location>
</feature>
<feature type="transmembrane region" description="Helical" evidence="2">
    <location>
        <begin position="9"/>
        <end position="32"/>
    </location>
</feature>
<feature type="region of interest" description="Disordered" evidence="1">
    <location>
        <begin position="150"/>
        <end position="206"/>
    </location>
</feature>
<keyword evidence="4" id="KW-1185">Reference proteome</keyword>
<sequence>MTGRGGRGLAVAFTVAGLVLAVSPLLPWYVIFNRRQVGIDTWDGKTVLAVGLVSIAIGLIAAAGVPRVLAFAAVPGVFALFVVWFGARDVMNAESRLGQLGQLGDLPLVGDLFEISLDYGAYVAGAAAVAVAVLGAVGWITQRPQPAAPYGPGAYPPPGPPYQPGAPYQPGPHQSGPHGAHGPGAHGAHGTWPGEGSARRDTEPWP</sequence>
<evidence type="ECO:0000256" key="2">
    <source>
        <dbReference type="SAM" id="Phobius"/>
    </source>
</evidence>
<reference evidence="3 4" key="1">
    <citation type="submission" date="2018-09" db="EMBL/GenBank/DDBJ databases">
        <title>YIM 75507 draft genome.</title>
        <authorList>
            <person name="Tang S."/>
            <person name="Feng Y."/>
        </authorList>
    </citation>
    <scope>NUCLEOTIDE SEQUENCE [LARGE SCALE GENOMIC DNA]</scope>
    <source>
        <strain evidence="3 4">YIM 75507</strain>
    </source>
</reference>
<keyword evidence="2" id="KW-0812">Transmembrane</keyword>
<name>A0A3A4AXZ3_9ACTN</name>
<evidence type="ECO:0000256" key="1">
    <source>
        <dbReference type="SAM" id="MobiDB-lite"/>
    </source>
</evidence>
<accession>A0A3A4AXZ3</accession>
<protein>
    <submittedName>
        <fullName evidence="3">Uncharacterized protein</fullName>
    </submittedName>
</protein>
<comment type="caution">
    <text evidence="3">The sequence shown here is derived from an EMBL/GenBank/DDBJ whole genome shotgun (WGS) entry which is preliminary data.</text>
</comment>
<keyword evidence="2" id="KW-1133">Transmembrane helix</keyword>
<evidence type="ECO:0000313" key="3">
    <source>
        <dbReference type="EMBL" id="RJL26458.1"/>
    </source>
</evidence>
<organism evidence="3 4">
    <name type="scientific">Bailinhaonella thermotolerans</name>
    <dbReference type="NCBI Taxonomy" id="1070861"/>
    <lineage>
        <taxon>Bacteria</taxon>
        <taxon>Bacillati</taxon>
        <taxon>Actinomycetota</taxon>
        <taxon>Actinomycetes</taxon>
        <taxon>Streptosporangiales</taxon>
        <taxon>Streptosporangiaceae</taxon>
        <taxon>Bailinhaonella</taxon>
    </lineage>
</organism>
<feature type="compositionally biased region" description="Pro residues" evidence="1">
    <location>
        <begin position="150"/>
        <end position="170"/>
    </location>
</feature>
<gene>
    <name evidence="3" type="ORF">D5H75_26070</name>
</gene>
<dbReference type="Proteomes" id="UP000265768">
    <property type="component" value="Unassembled WGS sequence"/>
</dbReference>
<dbReference type="AlphaFoldDB" id="A0A3A4AXZ3"/>
<keyword evidence="2" id="KW-0472">Membrane</keyword>
<feature type="transmembrane region" description="Helical" evidence="2">
    <location>
        <begin position="119"/>
        <end position="140"/>
    </location>
</feature>
<feature type="transmembrane region" description="Helical" evidence="2">
    <location>
        <begin position="44"/>
        <end position="61"/>
    </location>
</feature>